<sequence length="64" mass="7159">MICFLKINTKKPEPIRTFIRPWFGLLQLEDNCVGIIPTLLLHCVATTALCSFLRAGSCMAMDDS</sequence>
<dbReference type="AlphaFoldDB" id="A6I6M4"/>
<gene>
    <name evidence="1" type="ORF">rCG_40042</name>
</gene>
<dbReference type="Proteomes" id="UP000234681">
    <property type="component" value="Chromosome 1"/>
</dbReference>
<proteinExistence type="predicted"/>
<protein>
    <submittedName>
        <fullName evidence="1">RCG40042</fullName>
    </submittedName>
</protein>
<reference evidence="1 2" key="1">
    <citation type="submission" date="2005-09" db="EMBL/GenBank/DDBJ databases">
        <authorList>
            <person name="Mural R.J."/>
            <person name="Li P.W."/>
            <person name="Adams M.D."/>
            <person name="Amanatides P.G."/>
            <person name="Baden-Tillson H."/>
            <person name="Barnstead M."/>
            <person name="Chin S.H."/>
            <person name="Dew I."/>
            <person name="Evans C.A."/>
            <person name="Ferriera S."/>
            <person name="Flanigan M."/>
            <person name="Fosler C."/>
            <person name="Glodek A."/>
            <person name="Gu Z."/>
            <person name="Holt R.A."/>
            <person name="Jennings D."/>
            <person name="Kraft C.L."/>
            <person name="Lu F."/>
            <person name="Nguyen T."/>
            <person name="Nusskern D.R."/>
            <person name="Pfannkoch C.M."/>
            <person name="Sitter C."/>
            <person name="Sutton G.G."/>
            <person name="Venter J.C."/>
            <person name="Wang Z."/>
            <person name="Woodage T."/>
            <person name="Zheng X.H."/>
            <person name="Zhong F."/>
        </authorList>
    </citation>
    <scope>NUCLEOTIDE SEQUENCE [LARGE SCALE GENOMIC DNA]</scope>
    <source>
        <strain>BN</strain>
        <strain evidence="2">Sprague-Dawley</strain>
    </source>
</reference>
<evidence type="ECO:0000313" key="1">
    <source>
        <dbReference type="EMBL" id="EDM18360.1"/>
    </source>
</evidence>
<dbReference type="EMBL" id="CH473956">
    <property type="protein sequence ID" value="EDM18360.1"/>
    <property type="molecule type" value="Genomic_DNA"/>
</dbReference>
<evidence type="ECO:0000313" key="2">
    <source>
        <dbReference type="Proteomes" id="UP000234681"/>
    </source>
</evidence>
<accession>A6I6M4</accession>
<name>A6I6M4_RAT</name>
<organism evidence="1 2">
    <name type="scientific">Rattus norvegicus</name>
    <name type="common">Rat</name>
    <dbReference type="NCBI Taxonomy" id="10116"/>
    <lineage>
        <taxon>Eukaryota</taxon>
        <taxon>Metazoa</taxon>
        <taxon>Chordata</taxon>
        <taxon>Craniata</taxon>
        <taxon>Vertebrata</taxon>
        <taxon>Euteleostomi</taxon>
        <taxon>Mammalia</taxon>
        <taxon>Eutheria</taxon>
        <taxon>Euarchontoglires</taxon>
        <taxon>Glires</taxon>
        <taxon>Rodentia</taxon>
        <taxon>Myomorpha</taxon>
        <taxon>Muroidea</taxon>
        <taxon>Muridae</taxon>
        <taxon>Murinae</taxon>
        <taxon>Rattus</taxon>
    </lineage>
</organism>